<dbReference type="Proteomes" id="UP000887565">
    <property type="component" value="Unplaced"/>
</dbReference>
<protein>
    <submittedName>
        <fullName evidence="3">Uncharacterized protein</fullName>
    </submittedName>
</protein>
<feature type="region of interest" description="Disordered" evidence="1">
    <location>
        <begin position="90"/>
        <end position="112"/>
    </location>
</feature>
<proteinExistence type="predicted"/>
<dbReference type="WBParaSite" id="nRc.2.0.1.t23180-RA">
    <property type="protein sequence ID" value="nRc.2.0.1.t23180-RA"/>
    <property type="gene ID" value="nRc.2.0.1.g23180"/>
</dbReference>
<evidence type="ECO:0000313" key="3">
    <source>
        <dbReference type="WBParaSite" id="nRc.2.0.1.t23180-RA"/>
    </source>
</evidence>
<name>A0A915JBL6_ROMCU</name>
<evidence type="ECO:0000313" key="2">
    <source>
        <dbReference type="Proteomes" id="UP000887565"/>
    </source>
</evidence>
<accession>A0A915JBL6</accession>
<organism evidence="2 3">
    <name type="scientific">Romanomermis culicivorax</name>
    <name type="common">Nematode worm</name>
    <dbReference type="NCBI Taxonomy" id="13658"/>
    <lineage>
        <taxon>Eukaryota</taxon>
        <taxon>Metazoa</taxon>
        <taxon>Ecdysozoa</taxon>
        <taxon>Nematoda</taxon>
        <taxon>Enoplea</taxon>
        <taxon>Dorylaimia</taxon>
        <taxon>Mermithida</taxon>
        <taxon>Mermithoidea</taxon>
        <taxon>Mermithidae</taxon>
        <taxon>Romanomermis</taxon>
    </lineage>
</organism>
<reference evidence="3" key="1">
    <citation type="submission" date="2022-11" db="UniProtKB">
        <authorList>
            <consortium name="WormBaseParasite"/>
        </authorList>
    </citation>
    <scope>IDENTIFICATION</scope>
</reference>
<keyword evidence="2" id="KW-1185">Reference proteome</keyword>
<dbReference type="AlphaFoldDB" id="A0A915JBL6"/>
<evidence type="ECO:0000256" key="1">
    <source>
        <dbReference type="SAM" id="MobiDB-lite"/>
    </source>
</evidence>
<sequence>MMMHNQDWMKVISLLSSLEQKNQGSNGDVSIGGPVIGQGCGPKTAKTQVLSFDPQLLQPKKSKSQKRSKDELNTIGKFCRIFDDLRQSSTPMPKILGDDDVESTDGNDTQNCSSSIESVYRPVLVSAKVHNFESGHQMVRFNMEHYRRKLTDLKVYFK</sequence>